<gene>
    <name evidence="3" type="ORF">AURDEDRAFT_72512</name>
</gene>
<dbReference type="InterPro" id="IPR025476">
    <property type="entry name" value="Helitron_helicase-like"/>
</dbReference>
<keyword evidence="4" id="KW-1185">Reference proteome</keyword>
<evidence type="ECO:0000259" key="1">
    <source>
        <dbReference type="Pfam" id="PF14214"/>
    </source>
</evidence>
<dbReference type="eggNOG" id="KOG0987">
    <property type="taxonomic scope" value="Eukaryota"/>
</dbReference>
<evidence type="ECO:0000259" key="2">
    <source>
        <dbReference type="Pfam" id="PF20209"/>
    </source>
</evidence>
<feature type="non-terminal residue" evidence="3">
    <location>
        <position position="525"/>
    </location>
</feature>
<dbReference type="InterPro" id="IPR046700">
    <property type="entry name" value="DUF6570"/>
</dbReference>
<evidence type="ECO:0000313" key="4">
    <source>
        <dbReference type="Proteomes" id="UP000006514"/>
    </source>
</evidence>
<feature type="domain" description="Helitron helicase-like" evidence="1">
    <location>
        <begin position="385"/>
        <end position="521"/>
    </location>
</feature>
<organism evidence="3 4">
    <name type="scientific">Auricularia subglabra (strain TFB-10046 / SS5)</name>
    <name type="common">White-rot fungus</name>
    <name type="synonym">Auricularia delicata (strain TFB10046)</name>
    <dbReference type="NCBI Taxonomy" id="717982"/>
    <lineage>
        <taxon>Eukaryota</taxon>
        <taxon>Fungi</taxon>
        <taxon>Dikarya</taxon>
        <taxon>Basidiomycota</taxon>
        <taxon>Agaricomycotina</taxon>
        <taxon>Agaricomycetes</taxon>
        <taxon>Auriculariales</taxon>
        <taxon>Auriculariaceae</taxon>
        <taxon>Auricularia</taxon>
    </lineage>
</organism>
<dbReference type="InParanoid" id="J0LIF8"/>
<dbReference type="KEGG" id="adl:AURDEDRAFT_72512"/>
<dbReference type="EMBL" id="JH687830">
    <property type="protein sequence ID" value="EJD38107.1"/>
    <property type="molecule type" value="Genomic_DNA"/>
</dbReference>
<dbReference type="Pfam" id="PF20209">
    <property type="entry name" value="DUF6570"/>
    <property type="match status" value="1"/>
</dbReference>
<dbReference type="OrthoDB" id="3221862at2759"/>
<dbReference type="AlphaFoldDB" id="J0LIF8"/>
<accession>J0LIF8</accession>
<dbReference type="OMA" id="REHECTE"/>
<dbReference type="Proteomes" id="UP000006514">
    <property type="component" value="Unassembled WGS sequence"/>
</dbReference>
<feature type="domain" description="DUF6570" evidence="2">
    <location>
        <begin position="130"/>
        <end position="262"/>
    </location>
</feature>
<name>J0LIF8_AURST</name>
<evidence type="ECO:0000313" key="3">
    <source>
        <dbReference type="EMBL" id="EJD38107.1"/>
    </source>
</evidence>
<sequence length="525" mass="58442">MREHECTETCGSYVTLLRCDCSVERSPQEFPPPPLDQEAVANIVNDVCDQFGPRCVEEAGCAVCGRLSVVTALSPLANYQTQVNGLLCRTGLAPKQRLSRDFGTQYHDGPILAPDCTGVCSDCADSLSDGRVPKFALADGLWVGNVPSVLSGLTYAEKLLVARSRRHRCLVRVAQSGMNKLNGNMICYPNPYPKLYDVLPPHRDDLDDMLAIVFTGAARPLDEVLRRIPFLVRRNAVMAALDWLKLNNVLYRDIEISQLNMDSYEDGAIPVYIQYERSETNNPVEARAANDNEGAVGITDGLCAFSVAGVSFDVFSADNYKAVTALAAKHMLRGGVALGVPHGVTPETLWHNSDLFPNMFPWLFPYGLGGLRNPLIVGEMSEHAHKRHLLLYYDKRFQFDKEFALVAFNQEQIVKGSQAGAFLSSKSRFRRLAESILSIDESVYGHLAEKLRDNSTWKPQSEEERRCYRILSDLDMVNSHVPGSVSAKRQQRNEVWSLVSYIGAPTWFVTFAPADTHHPLCLYYA</sequence>
<reference evidence="4" key="1">
    <citation type="journal article" date="2012" name="Science">
        <title>The Paleozoic origin of enzymatic lignin decomposition reconstructed from 31 fungal genomes.</title>
        <authorList>
            <person name="Floudas D."/>
            <person name="Binder M."/>
            <person name="Riley R."/>
            <person name="Barry K."/>
            <person name="Blanchette R.A."/>
            <person name="Henrissat B."/>
            <person name="Martinez A.T."/>
            <person name="Otillar R."/>
            <person name="Spatafora J.W."/>
            <person name="Yadav J.S."/>
            <person name="Aerts A."/>
            <person name="Benoit I."/>
            <person name="Boyd A."/>
            <person name="Carlson A."/>
            <person name="Copeland A."/>
            <person name="Coutinho P.M."/>
            <person name="de Vries R.P."/>
            <person name="Ferreira P."/>
            <person name="Findley K."/>
            <person name="Foster B."/>
            <person name="Gaskell J."/>
            <person name="Glotzer D."/>
            <person name="Gorecki P."/>
            <person name="Heitman J."/>
            <person name="Hesse C."/>
            <person name="Hori C."/>
            <person name="Igarashi K."/>
            <person name="Jurgens J.A."/>
            <person name="Kallen N."/>
            <person name="Kersten P."/>
            <person name="Kohler A."/>
            <person name="Kuees U."/>
            <person name="Kumar T.K.A."/>
            <person name="Kuo A."/>
            <person name="LaButti K."/>
            <person name="Larrondo L.F."/>
            <person name="Lindquist E."/>
            <person name="Ling A."/>
            <person name="Lombard V."/>
            <person name="Lucas S."/>
            <person name="Lundell T."/>
            <person name="Martin R."/>
            <person name="McLaughlin D.J."/>
            <person name="Morgenstern I."/>
            <person name="Morin E."/>
            <person name="Murat C."/>
            <person name="Nagy L.G."/>
            <person name="Nolan M."/>
            <person name="Ohm R.A."/>
            <person name="Patyshakuliyeva A."/>
            <person name="Rokas A."/>
            <person name="Ruiz-Duenas F.J."/>
            <person name="Sabat G."/>
            <person name="Salamov A."/>
            <person name="Samejima M."/>
            <person name="Schmutz J."/>
            <person name="Slot J.C."/>
            <person name="St John F."/>
            <person name="Stenlid J."/>
            <person name="Sun H."/>
            <person name="Sun S."/>
            <person name="Syed K."/>
            <person name="Tsang A."/>
            <person name="Wiebenga A."/>
            <person name="Young D."/>
            <person name="Pisabarro A."/>
            <person name="Eastwood D.C."/>
            <person name="Martin F."/>
            <person name="Cullen D."/>
            <person name="Grigoriev I.V."/>
            <person name="Hibbett D.S."/>
        </authorList>
    </citation>
    <scope>NUCLEOTIDE SEQUENCE [LARGE SCALE GENOMIC DNA]</scope>
    <source>
        <strain evidence="4">TFB10046</strain>
    </source>
</reference>
<dbReference type="Pfam" id="PF14214">
    <property type="entry name" value="Helitron_like_N"/>
    <property type="match status" value="1"/>
</dbReference>
<protein>
    <submittedName>
        <fullName evidence="3">Uncharacterized protein</fullName>
    </submittedName>
</protein>
<proteinExistence type="predicted"/>